<dbReference type="EMBL" id="GBRH01159306">
    <property type="protein sequence ID" value="JAE38590.1"/>
    <property type="molecule type" value="Transcribed_RNA"/>
</dbReference>
<dbReference type="AlphaFoldDB" id="A0A0A9HNA9"/>
<sequence>MGDTSAKRTQDSIEKLCEIFSTLIEQPKISSDISKYTFEANPVKLSGPENYVSWAHHARLILSSHDYENLLTDNGDKASSSRAKYKSMLVCLFGCWEHRINYLRTS</sequence>
<evidence type="ECO:0000313" key="1">
    <source>
        <dbReference type="EMBL" id="JAE38590.1"/>
    </source>
</evidence>
<proteinExistence type="predicted"/>
<reference evidence="1" key="2">
    <citation type="journal article" date="2015" name="Data Brief">
        <title>Shoot transcriptome of the giant reed, Arundo donax.</title>
        <authorList>
            <person name="Barrero R.A."/>
            <person name="Guerrero F.D."/>
            <person name="Moolhuijzen P."/>
            <person name="Goolsby J.A."/>
            <person name="Tidwell J."/>
            <person name="Bellgard S.E."/>
            <person name="Bellgard M.I."/>
        </authorList>
    </citation>
    <scope>NUCLEOTIDE SEQUENCE</scope>
    <source>
        <tissue evidence="1">Shoot tissue taken approximately 20 cm above the soil surface</tissue>
    </source>
</reference>
<accession>A0A0A9HNA9</accession>
<reference evidence="1" key="1">
    <citation type="submission" date="2014-09" db="EMBL/GenBank/DDBJ databases">
        <authorList>
            <person name="Magalhaes I.L.F."/>
            <person name="Oliveira U."/>
            <person name="Santos F.R."/>
            <person name="Vidigal T.H.D.A."/>
            <person name="Brescovit A.D."/>
            <person name="Santos A.J."/>
        </authorList>
    </citation>
    <scope>NUCLEOTIDE SEQUENCE</scope>
    <source>
        <tissue evidence="1">Shoot tissue taken approximately 20 cm above the soil surface</tissue>
    </source>
</reference>
<organism evidence="1">
    <name type="scientific">Arundo donax</name>
    <name type="common">Giant reed</name>
    <name type="synonym">Donax arundinaceus</name>
    <dbReference type="NCBI Taxonomy" id="35708"/>
    <lineage>
        <taxon>Eukaryota</taxon>
        <taxon>Viridiplantae</taxon>
        <taxon>Streptophyta</taxon>
        <taxon>Embryophyta</taxon>
        <taxon>Tracheophyta</taxon>
        <taxon>Spermatophyta</taxon>
        <taxon>Magnoliopsida</taxon>
        <taxon>Liliopsida</taxon>
        <taxon>Poales</taxon>
        <taxon>Poaceae</taxon>
        <taxon>PACMAD clade</taxon>
        <taxon>Arundinoideae</taxon>
        <taxon>Arundineae</taxon>
        <taxon>Arundo</taxon>
    </lineage>
</organism>
<name>A0A0A9HNA9_ARUDO</name>
<protein>
    <submittedName>
        <fullName evidence="1">Uncharacterized protein</fullName>
    </submittedName>
</protein>